<reference evidence="3 5" key="4">
    <citation type="journal article" date="2023" name="FEMS Microbes">
        <title>Whole genomes of deep-sea sponge-associated bacteria exhibit high novel natural product potential.</title>
        <authorList>
            <person name="Hesketh-Best P.J."/>
            <person name="January G.G."/>
            <person name="Koch M.J."/>
            <person name="Warburton P.J."/>
            <person name="Howell K.L."/>
            <person name="Upton M."/>
        </authorList>
    </citation>
    <scope>NUCLEOTIDE SEQUENCE [LARGE SCALE GENOMIC DNA]</scope>
    <source>
        <strain evidence="3 5">PC206-O</strain>
    </source>
</reference>
<evidence type="ECO:0000313" key="2">
    <source>
        <dbReference type="EMBL" id="ASE38674.1"/>
    </source>
</evidence>
<dbReference type="Pfam" id="PF01047">
    <property type="entry name" value="MarR"/>
    <property type="match status" value="1"/>
</dbReference>
<dbReference type="PANTHER" id="PTHR33164">
    <property type="entry name" value="TRANSCRIPTIONAL REGULATOR, MARR FAMILY"/>
    <property type="match status" value="1"/>
</dbReference>
<keyword evidence="5" id="KW-1185">Reference proteome</keyword>
<dbReference type="InterPro" id="IPR036390">
    <property type="entry name" value="WH_DNA-bd_sf"/>
</dbReference>
<reference evidence="3" key="3">
    <citation type="submission" date="2022-06" db="EMBL/GenBank/DDBJ databases">
        <authorList>
            <person name="Hesketh-Best P.J."/>
            <person name="Koch M.J."/>
        </authorList>
    </citation>
    <scope>NUCLEOTIDE SEQUENCE</scope>
    <source>
        <strain evidence="3">PC206-O</strain>
    </source>
</reference>
<dbReference type="Proteomes" id="UP000197050">
    <property type="component" value="Chromosome"/>
</dbReference>
<dbReference type="SUPFAM" id="SSF46785">
    <property type="entry name" value="Winged helix' DNA-binding domain"/>
    <property type="match status" value="1"/>
</dbReference>
<name>A0A1Z3U6U0_BREVE</name>
<reference evidence="4" key="1">
    <citation type="submission" date="2017-06" db="EMBL/GenBank/DDBJ databases">
        <title>FDA dAtabase for Regulatory Grade micrObial Sequences (FDA-ARGOS): Supporting development and validation of Infectious Disease Dx tests.</title>
        <authorList>
            <person name="Minogue T."/>
            <person name="Wolcott M."/>
            <person name="Wasieloski L."/>
            <person name="Aguilar W."/>
            <person name="Moore D."/>
            <person name="Tallon L."/>
            <person name="Sadzewicz L."/>
            <person name="Sengamalay N."/>
            <person name="Ott S."/>
            <person name="Godinez A."/>
            <person name="Nagaraj S."/>
            <person name="Nadendla S."/>
            <person name="Geyer C."/>
            <person name="Sichtig H."/>
        </authorList>
    </citation>
    <scope>NUCLEOTIDE SEQUENCE [LARGE SCALE GENOMIC DNA]</scope>
    <source>
        <strain evidence="4">FDAARGOS_289</strain>
    </source>
</reference>
<evidence type="ECO:0000313" key="5">
    <source>
        <dbReference type="Proteomes" id="UP001272940"/>
    </source>
</evidence>
<reference evidence="2" key="2">
    <citation type="submission" date="2017-12" db="EMBL/GenBank/DDBJ databases">
        <title>FDA dAtabase for Regulatory Grade micrObial Sequences (FDA-ARGOS): Supporting development and validation of Infectious Disease Dx tests.</title>
        <authorList>
            <person name="Campos J."/>
            <person name="Goldberg B."/>
            <person name="Tallon L."/>
            <person name="Sadzewicz L."/>
            <person name="Sengamalay N."/>
            <person name="Ott S."/>
            <person name="Godinez A."/>
            <person name="Nagaraj S."/>
            <person name="Vavikolanu K."/>
            <person name="Vyas G."/>
            <person name="Nadendla S."/>
            <person name="Aluvathingal J."/>
            <person name="Geyer C."/>
            <person name="Nandy P."/>
            <person name="Hobson J."/>
            <person name="Sichtig H."/>
        </authorList>
    </citation>
    <scope>NUCLEOTIDE SEQUENCE</scope>
    <source>
        <strain evidence="2">FDAARGOS_289</strain>
    </source>
</reference>
<evidence type="ECO:0000313" key="3">
    <source>
        <dbReference type="EMBL" id="MDX2336093.1"/>
    </source>
</evidence>
<dbReference type="GO" id="GO:0006950">
    <property type="term" value="P:response to stress"/>
    <property type="evidence" value="ECO:0007669"/>
    <property type="project" value="TreeGrafter"/>
</dbReference>
<sequence>MADISHEPSPDAAVDATASLVRSVRRIAQAIDVRSREISRLTGLTLPQLLVLQSIRALGEVSTSAISRDVSMSAPTVVAVLDKLEAKGMAARYRSTVDRRVVHVRLTDAGRQALQTSPGLLGDGFLAALAELPHSERLAMAEAVERLAVLMQPREAQASLKPHYQAVRPS</sequence>
<dbReference type="RefSeq" id="WP_066623397.1">
    <property type="nucleotide sequence ID" value="NZ_CP022048.2"/>
</dbReference>
<dbReference type="Gene3D" id="1.10.10.10">
    <property type="entry name" value="Winged helix-like DNA-binding domain superfamily/Winged helix DNA-binding domain"/>
    <property type="match status" value="1"/>
</dbReference>
<dbReference type="PRINTS" id="PR00598">
    <property type="entry name" value="HTHMARR"/>
</dbReference>
<dbReference type="InterPro" id="IPR039422">
    <property type="entry name" value="MarR/SlyA-like"/>
</dbReference>
<dbReference type="EMBL" id="JAMYEC010000010">
    <property type="protein sequence ID" value="MDX2336093.1"/>
    <property type="molecule type" value="Genomic_DNA"/>
</dbReference>
<dbReference type="InterPro" id="IPR000835">
    <property type="entry name" value="HTH_MarR-typ"/>
</dbReference>
<evidence type="ECO:0000259" key="1">
    <source>
        <dbReference type="PROSITE" id="PS50995"/>
    </source>
</evidence>
<gene>
    <name evidence="2" type="ORF">CEP68_03705</name>
    <name evidence="3" type="ORF">NJD11_14225</name>
</gene>
<protein>
    <submittedName>
        <fullName evidence="2">MarR family transcriptional regulator</fullName>
    </submittedName>
</protein>
<dbReference type="EMBL" id="CP022048">
    <property type="protein sequence ID" value="ASE38674.1"/>
    <property type="molecule type" value="Genomic_DNA"/>
</dbReference>
<dbReference type="Proteomes" id="UP001272940">
    <property type="component" value="Unassembled WGS sequence"/>
</dbReference>
<accession>A0A1Z3U6U0</accession>
<dbReference type="PROSITE" id="PS50995">
    <property type="entry name" value="HTH_MARR_2"/>
    <property type="match status" value="1"/>
</dbReference>
<dbReference type="AlphaFoldDB" id="A0A1Z3U6U0"/>
<feature type="domain" description="HTH marR-type" evidence="1">
    <location>
        <begin position="17"/>
        <end position="149"/>
    </location>
</feature>
<proteinExistence type="predicted"/>
<dbReference type="GeneID" id="34014290"/>
<evidence type="ECO:0000313" key="4">
    <source>
        <dbReference type="Proteomes" id="UP000197050"/>
    </source>
</evidence>
<dbReference type="KEGG" id="bvc:CEP68_03705"/>
<dbReference type="SMART" id="SM00347">
    <property type="entry name" value="HTH_MARR"/>
    <property type="match status" value="1"/>
</dbReference>
<dbReference type="PANTHER" id="PTHR33164:SF89">
    <property type="entry name" value="MARR FAMILY REGULATORY PROTEIN"/>
    <property type="match status" value="1"/>
</dbReference>
<organism evidence="2 4">
    <name type="scientific">Brevundimonas vesicularis</name>
    <name type="common">Pseudomonas vesicularis</name>
    <dbReference type="NCBI Taxonomy" id="41276"/>
    <lineage>
        <taxon>Bacteria</taxon>
        <taxon>Pseudomonadati</taxon>
        <taxon>Pseudomonadota</taxon>
        <taxon>Alphaproteobacteria</taxon>
        <taxon>Caulobacterales</taxon>
        <taxon>Caulobacteraceae</taxon>
        <taxon>Brevundimonas</taxon>
    </lineage>
</organism>
<dbReference type="InterPro" id="IPR036388">
    <property type="entry name" value="WH-like_DNA-bd_sf"/>
</dbReference>
<dbReference type="GO" id="GO:0003700">
    <property type="term" value="F:DNA-binding transcription factor activity"/>
    <property type="evidence" value="ECO:0007669"/>
    <property type="project" value="InterPro"/>
</dbReference>